<keyword evidence="6" id="KW-0158">Chromosome</keyword>
<dbReference type="GO" id="GO:0003677">
    <property type="term" value="F:DNA binding"/>
    <property type="evidence" value="ECO:0007669"/>
    <property type="project" value="UniProtKB-KW"/>
</dbReference>
<evidence type="ECO:0000313" key="12">
    <source>
        <dbReference type="WBParaSite" id="jg9393.2"/>
    </source>
</evidence>
<evidence type="ECO:0000256" key="2">
    <source>
        <dbReference type="ARBA" id="ARBA00004123"/>
    </source>
</evidence>
<comment type="subcellular location">
    <subcellularLocation>
        <location evidence="3">Chromosome</location>
    </subcellularLocation>
    <subcellularLocation>
        <location evidence="2">Nucleus</location>
    </subcellularLocation>
</comment>
<sequence>MVSTQKHCSKQKKQDLSEKRQSAINKRWSKQQAKNQIAAAAAERAKAAGKIRLGKDSLQEATNKCRKASNQKIVSLFQVGNMPVPHDEFQDLLNRVRIRLGINSPLKHAKSRKQMTLLEDLHFCAGSVSWRQRCSMKAELIKLGMYVFAPSHQHAKRKTVTAMDVVYALKRQGRTLYGFGG</sequence>
<accession>A0A915ETM0</accession>
<dbReference type="GO" id="GO:0000786">
    <property type="term" value="C:nucleosome"/>
    <property type="evidence" value="ECO:0007669"/>
    <property type="project" value="UniProtKB-KW"/>
</dbReference>
<evidence type="ECO:0000256" key="9">
    <source>
        <dbReference type="ARBA" id="ARBA00023269"/>
    </source>
</evidence>
<dbReference type="AlphaFoldDB" id="A0A915ETM0"/>
<dbReference type="GO" id="GO:0030527">
    <property type="term" value="F:structural constituent of chromatin"/>
    <property type="evidence" value="ECO:0007669"/>
    <property type="project" value="InterPro"/>
</dbReference>
<dbReference type="InterPro" id="IPR009072">
    <property type="entry name" value="Histone-fold"/>
</dbReference>
<dbReference type="GO" id="GO:0046982">
    <property type="term" value="F:protein heterodimerization activity"/>
    <property type="evidence" value="ECO:0007669"/>
    <property type="project" value="InterPro"/>
</dbReference>
<evidence type="ECO:0000256" key="8">
    <source>
        <dbReference type="ARBA" id="ARBA00023242"/>
    </source>
</evidence>
<comment type="function">
    <text evidence="1">Core component of nucleosome. Nucleosomes wrap and compact DNA into chromatin, limiting DNA accessibility to the cellular machineries which require DNA as a template. Histones thereby play a central role in transcription regulation, DNA repair, DNA replication and chromosomal stability. DNA accessibility is regulated via a complex set of post-translational modifications of histones, also called histone code, and nucleosome remodeling.</text>
</comment>
<dbReference type="PRINTS" id="PR00623">
    <property type="entry name" value="HISTONEH4"/>
</dbReference>
<evidence type="ECO:0000256" key="6">
    <source>
        <dbReference type="ARBA" id="ARBA00022454"/>
    </source>
</evidence>
<keyword evidence="7" id="KW-0238">DNA-binding</keyword>
<feature type="compositionally biased region" description="Basic and acidic residues" evidence="10">
    <location>
        <begin position="12"/>
        <end position="21"/>
    </location>
</feature>
<evidence type="ECO:0000256" key="7">
    <source>
        <dbReference type="ARBA" id="ARBA00023125"/>
    </source>
</evidence>
<feature type="region of interest" description="Disordered" evidence="10">
    <location>
        <begin position="1"/>
        <end position="31"/>
    </location>
</feature>
<dbReference type="Gene3D" id="1.10.20.10">
    <property type="entry name" value="Histone, subunit A"/>
    <property type="match status" value="1"/>
</dbReference>
<dbReference type="WBParaSite" id="jg9393.2">
    <property type="protein sequence ID" value="jg9393.2"/>
    <property type="gene ID" value="jg9393"/>
</dbReference>
<evidence type="ECO:0000256" key="5">
    <source>
        <dbReference type="ARBA" id="ARBA00020836"/>
    </source>
</evidence>
<evidence type="ECO:0000256" key="10">
    <source>
        <dbReference type="SAM" id="MobiDB-lite"/>
    </source>
</evidence>
<evidence type="ECO:0000256" key="3">
    <source>
        <dbReference type="ARBA" id="ARBA00004286"/>
    </source>
</evidence>
<keyword evidence="11" id="KW-1185">Reference proteome</keyword>
<protein>
    <recommendedName>
        <fullName evidence="5">Histone H4</fullName>
    </recommendedName>
</protein>
<evidence type="ECO:0000256" key="1">
    <source>
        <dbReference type="ARBA" id="ARBA00002001"/>
    </source>
</evidence>
<reference evidence="12" key="1">
    <citation type="submission" date="2022-11" db="UniProtKB">
        <authorList>
            <consortium name="WormBaseParasite"/>
        </authorList>
    </citation>
    <scope>IDENTIFICATION</scope>
</reference>
<comment type="similarity">
    <text evidence="4">Belongs to the histone H4 family.</text>
</comment>
<dbReference type="InterPro" id="IPR001951">
    <property type="entry name" value="Histone_H4"/>
</dbReference>
<dbReference type="GO" id="GO:0005634">
    <property type="term" value="C:nucleus"/>
    <property type="evidence" value="ECO:0007669"/>
    <property type="project" value="UniProtKB-SubCell"/>
</dbReference>
<evidence type="ECO:0000256" key="4">
    <source>
        <dbReference type="ARBA" id="ARBA00006564"/>
    </source>
</evidence>
<proteinExistence type="inferred from homology"/>
<keyword evidence="9" id="KW-0544">Nucleosome core</keyword>
<name>A0A915ETM0_9BILA</name>
<dbReference type="SUPFAM" id="SSF47113">
    <property type="entry name" value="Histone-fold"/>
    <property type="match status" value="1"/>
</dbReference>
<organism evidence="11 12">
    <name type="scientific">Ditylenchus dipsaci</name>
    <dbReference type="NCBI Taxonomy" id="166011"/>
    <lineage>
        <taxon>Eukaryota</taxon>
        <taxon>Metazoa</taxon>
        <taxon>Ecdysozoa</taxon>
        <taxon>Nematoda</taxon>
        <taxon>Chromadorea</taxon>
        <taxon>Rhabditida</taxon>
        <taxon>Tylenchina</taxon>
        <taxon>Tylenchomorpha</taxon>
        <taxon>Sphaerularioidea</taxon>
        <taxon>Anguinidae</taxon>
        <taxon>Anguininae</taxon>
        <taxon>Ditylenchus</taxon>
    </lineage>
</organism>
<keyword evidence="8" id="KW-0539">Nucleus</keyword>
<evidence type="ECO:0000313" key="11">
    <source>
        <dbReference type="Proteomes" id="UP000887574"/>
    </source>
</evidence>
<dbReference type="Proteomes" id="UP000887574">
    <property type="component" value="Unplaced"/>
</dbReference>